<dbReference type="RefSeq" id="XP_003686048.1">
    <property type="nucleotide sequence ID" value="XM_003686000.1"/>
</dbReference>
<evidence type="ECO:0000256" key="5">
    <source>
        <dbReference type="ARBA" id="ARBA00023136"/>
    </source>
</evidence>
<evidence type="ECO:0000256" key="7">
    <source>
        <dbReference type="SAM" id="MobiDB-lite"/>
    </source>
</evidence>
<dbReference type="EMBL" id="HE612861">
    <property type="protein sequence ID" value="CCE63614.1"/>
    <property type="molecule type" value="Genomic_DNA"/>
</dbReference>
<feature type="transmembrane region" description="Helical" evidence="8">
    <location>
        <begin position="217"/>
        <end position="241"/>
    </location>
</feature>
<feature type="transmembrane region" description="Helical" evidence="8">
    <location>
        <begin position="422"/>
        <end position="443"/>
    </location>
</feature>
<dbReference type="InterPro" id="IPR011701">
    <property type="entry name" value="MFS"/>
</dbReference>
<evidence type="ECO:0000256" key="4">
    <source>
        <dbReference type="ARBA" id="ARBA00022989"/>
    </source>
</evidence>
<name>G8BV32_TETPH</name>
<dbReference type="eggNOG" id="KOG0255">
    <property type="taxonomic scope" value="Eukaryota"/>
</dbReference>
<comment type="similarity">
    <text evidence="6">Belongs to the major facilitator superfamily. CAR1 family.</text>
</comment>
<organism evidence="10 11">
    <name type="scientific">Tetrapisispora phaffii (strain ATCC 24235 / CBS 4417 / NBRC 1672 / NRRL Y-8282 / UCD 70-5)</name>
    <name type="common">Yeast</name>
    <name type="synonym">Fabospora phaffii</name>
    <dbReference type="NCBI Taxonomy" id="1071381"/>
    <lineage>
        <taxon>Eukaryota</taxon>
        <taxon>Fungi</taxon>
        <taxon>Dikarya</taxon>
        <taxon>Ascomycota</taxon>
        <taxon>Saccharomycotina</taxon>
        <taxon>Saccharomycetes</taxon>
        <taxon>Saccharomycetales</taxon>
        <taxon>Saccharomycetaceae</taxon>
        <taxon>Tetrapisispora</taxon>
    </lineage>
</organism>
<feature type="transmembrane region" description="Helical" evidence="8">
    <location>
        <begin position="165"/>
        <end position="186"/>
    </location>
</feature>
<feature type="transmembrane region" description="Helical" evidence="8">
    <location>
        <begin position="91"/>
        <end position="113"/>
    </location>
</feature>
<dbReference type="HOGENOM" id="CLU_008455_8_4_1"/>
<evidence type="ECO:0000256" key="1">
    <source>
        <dbReference type="ARBA" id="ARBA00004141"/>
    </source>
</evidence>
<keyword evidence="11" id="KW-1185">Reference proteome</keyword>
<feature type="transmembrane region" description="Helical" evidence="8">
    <location>
        <begin position="366"/>
        <end position="391"/>
    </location>
</feature>
<dbReference type="GO" id="GO:0032973">
    <property type="term" value="P:amino acid export across plasma membrane"/>
    <property type="evidence" value="ECO:0007669"/>
    <property type="project" value="EnsemblFungi"/>
</dbReference>
<dbReference type="InterPro" id="IPR020846">
    <property type="entry name" value="MFS_dom"/>
</dbReference>
<dbReference type="GO" id="GO:0005886">
    <property type="term" value="C:plasma membrane"/>
    <property type="evidence" value="ECO:0007669"/>
    <property type="project" value="EnsemblFungi"/>
</dbReference>
<dbReference type="GeneID" id="11535357"/>
<feature type="compositionally biased region" description="Basic and acidic residues" evidence="7">
    <location>
        <begin position="11"/>
        <end position="46"/>
    </location>
</feature>
<reference evidence="10 11" key="1">
    <citation type="journal article" date="2011" name="Proc. Natl. Acad. Sci. U.S.A.">
        <title>Evolutionary erosion of yeast sex chromosomes by mating-type switching accidents.</title>
        <authorList>
            <person name="Gordon J.L."/>
            <person name="Armisen D."/>
            <person name="Proux-Wera E."/>
            <person name="Oheigeartaigh S.S."/>
            <person name="Byrne K.P."/>
            <person name="Wolfe K.H."/>
        </authorList>
    </citation>
    <scope>NUCLEOTIDE SEQUENCE [LARGE SCALE GENOMIC DNA]</scope>
    <source>
        <strain evidence="11">ATCC 24235 / CBS 4417 / NBRC 1672 / NRRL Y-8282 / UCD 70-5</strain>
    </source>
</reference>
<keyword evidence="5 8" id="KW-0472">Membrane</keyword>
<dbReference type="Proteomes" id="UP000005666">
    <property type="component" value="Chromosome 6"/>
</dbReference>
<dbReference type="InterPro" id="IPR036259">
    <property type="entry name" value="MFS_trans_sf"/>
</dbReference>
<feature type="transmembrane region" description="Helical" evidence="8">
    <location>
        <begin position="515"/>
        <end position="537"/>
    </location>
</feature>
<feature type="region of interest" description="Disordered" evidence="7">
    <location>
        <begin position="1"/>
        <end position="48"/>
    </location>
</feature>
<feature type="transmembrane region" description="Helical" evidence="8">
    <location>
        <begin position="455"/>
        <end position="477"/>
    </location>
</feature>
<accession>G8BV32</accession>
<feature type="domain" description="Major facilitator superfamily (MFS) profile" evidence="9">
    <location>
        <begin position="93"/>
        <end position="541"/>
    </location>
</feature>
<evidence type="ECO:0000259" key="9">
    <source>
        <dbReference type="PROSITE" id="PS50850"/>
    </source>
</evidence>
<protein>
    <recommendedName>
        <fullName evidence="9">Major facilitator superfamily (MFS) profile domain-containing protein</fullName>
    </recommendedName>
</protein>
<evidence type="ECO:0000313" key="11">
    <source>
        <dbReference type="Proteomes" id="UP000005666"/>
    </source>
</evidence>
<evidence type="ECO:0000256" key="3">
    <source>
        <dbReference type="ARBA" id="ARBA00022692"/>
    </source>
</evidence>
<feature type="compositionally biased region" description="Polar residues" evidence="7">
    <location>
        <begin position="1"/>
        <end position="10"/>
    </location>
</feature>
<dbReference type="GO" id="GO:0008028">
    <property type="term" value="F:monocarboxylic acid transmembrane transporter activity"/>
    <property type="evidence" value="ECO:0007669"/>
    <property type="project" value="EnsemblFungi"/>
</dbReference>
<keyword evidence="3 8" id="KW-0812">Transmembrane</keyword>
<feature type="transmembrane region" description="Helical" evidence="8">
    <location>
        <begin position="133"/>
        <end position="153"/>
    </location>
</feature>
<dbReference type="CDD" id="cd17323">
    <property type="entry name" value="MFS_Tpo1_MDR_like"/>
    <property type="match status" value="1"/>
</dbReference>
<dbReference type="Gene3D" id="1.20.1250.20">
    <property type="entry name" value="MFS general substrate transporter like domains"/>
    <property type="match status" value="1"/>
</dbReference>
<dbReference type="GO" id="GO:0015565">
    <property type="term" value="F:threonine efflux transmembrane transporter activity"/>
    <property type="evidence" value="ECO:0007669"/>
    <property type="project" value="EnsemblFungi"/>
</dbReference>
<feature type="transmembrane region" description="Helical" evidence="8">
    <location>
        <begin position="247"/>
        <end position="267"/>
    </location>
</feature>
<feature type="transmembrane region" description="Helical" evidence="8">
    <location>
        <begin position="332"/>
        <end position="354"/>
    </location>
</feature>
<dbReference type="PANTHER" id="PTHR23502">
    <property type="entry name" value="MAJOR FACILITATOR SUPERFAMILY"/>
    <property type="match status" value="1"/>
</dbReference>
<dbReference type="PROSITE" id="PS50850">
    <property type="entry name" value="MFS"/>
    <property type="match status" value="1"/>
</dbReference>
<sequence>MDSGTESISSMDDRHSYGLKEADQNRKLYNDSDDKNDSVTHSKADLHGTLSHTRTRELSCSSDLESQQSHDINSENSNKVPHSLFTYNQKWMMVGVLTMCGFWSSLGSPIYYPALKQLEKQFDVDENMVNVTVVVYLIFQGLSPTFCGGLADLFGRRPVILTGMLIYTVASIGLACSNSYGVIVFLRCLQSAGISPTISISSGAVGDFTVKSERGTFVGAVSGLVLLGQAFGSLIGAALAASFNWRAIFWFLTIGCGVSMMVAFFVLPETKRTIVGNLSIRPNIYIIELQFLALNSVQKSFRYDNPDTETLEVNTSKYDPIAAFKILASPEIFLSLLPGGMIFAQWTLMLSAISSELSTAPYNYKLTIIGVCYLPAGIGGLLGSLITGRVIDYYYKRSLRKFEEDKMNGIIPMDAEFNAIKIRLTASLPQILLSVIVYIIFGWCLGEGEPVESMLIVSFFCSFCTMSTLSTSSTLLVDLYPGKSSTATSCFNFIRCSLSAMFMGCFADMKAAMTLGGTFTFLSGIVCISIGLLYFPMYHGMEWRNRRALKSELKAKEVMDTE</sequence>
<evidence type="ECO:0000256" key="8">
    <source>
        <dbReference type="SAM" id="Phobius"/>
    </source>
</evidence>
<keyword evidence="2" id="KW-0813">Transport</keyword>
<dbReference type="KEGG" id="tpf:TPHA_0F01290"/>
<feature type="transmembrane region" description="Helical" evidence="8">
    <location>
        <begin position="489"/>
        <end position="509"/>
    </location>
</feature>
<comment type="subcellular location">
    <subcellularLocation>
        <location evidence="1">Membrane</location>
        <topology evidence="1">Multi-pass membrane protein</topology>
    </subcellularLocation>
</comment>
<dbReference type="OMA" id="MCGFWSS"/>
<evidence type="ECO:0000313" key="10">
    <source>
        <dbReference type="EMBL" id="CCE63614.1"/>
    </source>
</evidence>
<dbReference type="SUPFAM" id="SSF103473">
    <property type="entry name" value="MFS general substrate transporter"/>
    <property type="match status" value="1"/>
</dbReference>
<dbReference type="Pfam" id="PF07690">
    <property type="entry name" value="MFS_1"/>
    <property type="match status" value="1"/>
</dbReference>
<proteinExistence type="inferred from homology"/>
<dbReference type="GO" id="GO:0042910">
    <property type="term" value="F:xenobiotic transmembrane transporter activity"/>
    <property type="evidence" value="ECO:0007669"/>
    <property type="project" value="EnsemblFungi"/>
</dbReference>
<gene>
    <name evidence="10" type="primary">TPHA0F01290</name>
    <name evidence="10" type="ordered locus">TPHA_0F01290</name>
</gene>
<evidence type="ECO:0000256" key="6">
    <source>
        <dbReference type="ARBA" id="ARBA00038347"/>
    </source>
</evidence>
<keyword evidence="4 8" id="KW-1133">Transmembrane helix</keyword>
<evidence type="ECO:0000256" key="2">
    <source>
        <dbReference type="ARBA" id="ARBA00022448"/>
    </source>
</evidence>
<dbReference type="PANTHER" id="PTHR23502:SF51">
    <property type="entry name" value="QUINIDINE RESISTANCE PROTEIN 1-RELATED"/>
    <property type="match status" value="1"/>
</dbReference>
<dbReference type="AlphaFoldDB" id="G8BV32"/>
<dbReference type="OrthoDB" id="440553at2759"/>